<evidence type="ECO:0000313" key="3">
    <source>
        <dbReference type="Proteomes" id="UP000199045"/>
    </source>
</evidence>
<dbReference type="EMBL" id="FNBN01000001">
    <property type="protein sequence ID" value="SDE95513.1"/>
    <property type="molecule type" value="Genomic_DNA"/>
</dbReference>
<sequence>MLFLMDIHYPMLGFLLLVTLLLSILSLGGIYACISTVADYSGTNMGMEASGFYQLELALTLIVTVLAVLMWIWVIRLMRK</sequence>
<evidence type="ECO:0000256" key="1">
    <source>
        <dbReference type="SAM" id="Phobius"/>
    </source>
</evidence>
<keyword evidence="1" id="KW-1133">Transmembrane helix</keyword>
<dbReference type="AlphaFoldDB" id="A0A1G7H5C4"/>
<reference evidence="2 3" key="1">
    <citation type="submission" date="2016-10" db="EMBL/GenBank/DDBJ databases">
        <authorList>
            <person name="de Groot N.N."/>
        </authorList>
    </citation>
    <scope>NUCLEOTIDE SEQUENCE [LARGE SCALE GENOMIC DNA]</scope>
    <source>
        <strain evidence="2 3">DSM 527</strain>
    </source>
</reference>
<protein>
    <submittedName>
        <fullName evidence="2">Uncharacterized protein</fullName>
    </submittedName>
</protein>
<feature type="transmembrane region" description="Helical" evidence="1">
    <location>
        <begin position="56"/>
        <end position="75"/>
    </location>
</feature>
<gene>
    <name evidence="2" type="ORF">SAMN04488121_101310</name>
</gene>
<accession>A0A1G7H5C4</accession>
<name>A0A1G7H5C4_CHIFI</name>
<keyword evidence="1" id="KW-0812">Transmembrane</keyword>
<keyword evidence="1" id="KW-0472">Membrane</keyword>
<organism evidence="2 3">
    <name type="scientific">Chitinophaga filiformis</name>
    <name type="common">Myxococcus filiformis</name>
    <name type="synonym">Flexibacter filiformis</name>
    <dbReference type="NCBI Taxonomy" id="104663"/>
    <lineage>
        <taxon>Bacteria</taxon>
        <taxon>Pseudomonadati</taxon>
        <taxon>Bacteroidota</taxon>
        <taxon>Chitinophagia</taxon>
        <taxon>Chitinophagales</taxon>
        <taxon>Chitinophagaceae</taxon>
        <taxon>Chitinophaga</taxon>
    </lineage>
</organism>
<evidence type="ECO:0000313" key="2">
    <source>
        <dbReference type="EMBL" id="SDE95513.1"/>
    </source>
</evidence>
<dbReference type="STRING" id="104663.SAMN04488121_101310"/>
<dbReference type="RefSeq" id="WP_089828471.1">
    <property type="nucleotide sequence ID" value="NZ_FNBN01000001.1"/>
</dbReference>
<dbReference type="Proteomes" id="UP000199045">
    <property type="component" value="Unassembled WGS sequence"/>
</dbReference>
<proteinExistence type="predicted"/>